<keyword evidence="6" id="KW-1185">Reference proteome</keyword>
<dbReference type="RefSeq" id="WP_058898083.1">
    <property type="nucleotide sequence ID" value="NZ_CP013068.1"/>
</dbReference>
<dbReference type="KEGG" id="pphr:APZ00_03660"/>
<evidence type="ECO:0000256" key="3">
    <source>
        <dbReference type="ARBA" id="ARBA00023163"/>
    </source>
</evidence>
<dbReference type="PROSITE" id="PS50043">
    <property type="entry name" value="HTH_LUXR_2"/>
    <property type="match status" value="1"/>
</dbReference>
<organism evidence="5 6">
    <name type="scientific">Pannonibacter phragmitetus</name>
    <dbReference type="NCBI Taxonomy" id="121719"/>
    <lineage>
        <taxon>Bacteria</taxon>
        <taxon>Pseudomonadati</taxon>
        <taxon>Pseudomonadota</taxon>
        <taxon>Alphaproteobacteria</taxon>
        <taxon>Hyphomicrobiales</taxon>
        <taxon>Stappiaceae</taxon>
        <taxon>Pannonibacter</taxon>
    </lineage>
</organism>
<evidence type="ECO:0000259" key="4">
    <source>
        <dbReference type="PROSITE" id="PS50043"/>
    </source>
</evidence>
<dbReference type="CDD" id="cd06170">
    <property type="entry name" value="LuxR_C_like"/>
    <property type="match status" value="1"/>
</dbReference>
<keyword evidence="2" id="KW-0238">DNA-binding</keyword>
<dbReference type="Proteomes" id="UP000064921">
    <property type="component" value="Chromosome"/>
</dbReference>
<evidence type="ECO:0000256" key="1">
    <source>
        <dbReference type="ARBA" id="ARBA00023015"/>
    </source>
</evidence>
<gene>
    <name evidence="5" type="ORF">APZ00_03660</name>
</gene>
<dbReference type="Gene3D" id="1.10.10.10">
    <property type="entry name" value="Winged helix-like DNA-binding domain superfamily/Winged helix DNA-binding domain"/>
    <property type="match status" value="1"/>
</dbReference>
<accession>A0A0U3MQ07</accession>
<dbReference type="GO" id="GO:0003677">
    <property type="term" value="F:DNA binding"/>
    <property type="evidence" value="ECO:0007669"/>
    <property type="project" value="UniProtKB-KW"/>
</dbReference>
<dbReference type="PRINTS" id="PR00038">
    <property type="entry name" value="HTHLUXR"/>
</dbReference>
<dbReference type="InterPro" id="IPR036693">
    <property type="entry name" value="TF_LuxR_autoind-bd_dom_sf"/>
</dbReference>
<keyword evidence="1" id="KW-0805">Transcription regulation</keyword>
<dbReference type="Pfam" id="PF03472">
    <property type="entry name" value="Autoind_bind"/>
    <property type="match status" value="1"/>
</dbReference>
<dbReference type="InterPro" id="IPR005143">
    <property type="entry name" value="TF_LuxR_autoind-bd_dom"/>
</dbReference>
<dbReference type="STRING" id="121719.APZ00_03660"/>
<dbReference type="Gene3D" id="3.30.450.80">
    <property type="entry name" value="Transcription factor LuxR-like, autoinducer-binding domain"/>
    <property type="match status" value="1"/>
</dbReference>
<proteinExistence type="predicted"/>
<dbReference type="InterPro" id="IPR000792">
    <property type="entry name" value="Tscrpt_reg_LuxR_C"/>
</dbReference>
<sequence>MNTLGDKVFLIQSADSQDEAFGTFNALMLDYGYDSNVYTLLTDHPSIGEKSTHGLAASYPQDWLDFYNARQYQGIDPVWQRLLQSPTPFFWGDVLDRLRGGSGLTDEQVRESLRMMNEAAEAGVADGIGISYVSPLGEMAAVGLSRTKGEKERRYEDMAEVFLLATFFHEKYMSFYERPQIPPLTLREREVLLWAAENKSDSDIGQILGVSPATVRFHWKNIFAKLGVNGRLLAVIKAIQLQLIMPQLIKAPYQTR</sequence>
<dbReference type="EMBL" id="CP013068">
    <property type="protein sequence ID" value="ALV26279.1"/>
    <property type="molecule type" value="Genomic_DNA"/>
</dbReference>
<feature type="domain" description="HTH luxR-type" evidence="4">
    <location>
        <begin position="177"/>
        <end position="242"/>
    </location>
</feature>
<dbReference type="AlphaFoldDB" id="A0A0U3MQ07"/>
<dbReference type="GO" id="GO:0006355">
    <property type="term" value="P:regulation of DNA-templated transcription"/>
    <property type="evidence" value="ECO:0007669"/>
    <property type="project" value="InterPro"/>
</dbReference>
<protein>
    <recommendedName>
        <fullName evidence="4">HTH luxR-type domain-containing protein</fullName>
    </recommendedName>
</protein>
<dbReference type="PANTHER" id="PTHR44688">
    <property type="entry name" value="DNA-BINDING TRANSCRIPTIONAL ACTIVATOR DEVR_DOSR"/>
    <property type="match status" value="1"/>
</dbReference>
<evidence type="ECO:0000313" key="5">
    <source>
        <dbReference type="EMBL" id="ALV26279.1"/>
    </source>
</evidence>
<dbReference type="InterPro" id="IPR016032">
    <property type="entry name" value="Sig_transdc_resp-reg_C-effctor"/>
</dbReference>
<reference evidence="5 6" key="1">
    <citation type="submission" date="2015-10" db="EMBL/GenBank/DDBJ databases">
        <title>The world's first case of liver abscess caused by Pannonibacter phragmitetus.</title>
        <authorList>
            <person name="Ming D."/>
            <person name="Wang M."/>
            <person name="Zhou Y."/>
            <person name="Jiang T."/>
            <person name="Hu S."/>
        </authorList>
    </citation>
    <scope>NUCLEOTIDE SEQUENCE [LARGE SCALE GENOMIC DNA]</scope>
    <source>
        <strain evidence="5 6">31801</strain>
    </source>
</reference>
<evidence type="ECO:0000313" key="6">
    <source>
        <dbReference type="Proteomes" id="UP000064921"/>
    </source>
</evidence>
<dbReference type="SUPFAM" id="SSF46894">
    <property type="entry name" value="C-terminal effector domain of the bipartite response regulators"/>
    <property type="match status" value="1"/>
</dbReference>
<keyword evidence="3" id="KW-0804">Transcription</keyword>
<dbReference type="SUPFAM" id="SSF75516">
    <property type="entry name" value="Pheromone-binding domain of LuxR-like quorum-sensing transcription factors"/>
    <property type="match status" value="1"/>
</dbReference>
<name>A0A0U3MQ07_9HYPH</name>
<evidence type="ECO:0000256" key="2">
    <source>
        <dbReference type="ARBA" id="ARBA00023125"/>
    </source>
</evidence>
<dbReference type="InterPro" id="IPR036388">
    <property type="entry name" value="WH-like_DNA-bd_sf"/>
</dbReference>
<dbReference type="PANTHER" id="PTHR44688:SF16">
    <property type="entry name" value="DNA-BINDING TRANSCRIPTIONAL ACTIVATOR DEVR_DOSR"/>
    <property type="match status" value="1"/>
</dbReference>
<dbReference type="Pfam" id="PF00196">
    <property type="entry name" value="GerE"/>
    <property type="match status" value="1"/>
</dbReference>
<dbReference type="SMART" id="SM00421">
    <property type="entry name" value="HTH_LUXR"/>
    <property type="match status" value="1"/>
</dbReference>